<evidence type="ECO:0000313" key="2">
    <source>
        <dbReference type="Proteomes" id="UP000017984"/>
    </source>
</evidence>
<name>V6JEW4_STRRC</name>
<organism evidence="1 2">
    <name type="scientific">Streptomyces roseochromogenus subsp. oscitans DS 12.976</name>
    <dbReference type="NCBI Taxonomy" id="1352936"/>
    <lineage>
        <taxon>Bacteria</taxon>
        <taxon>Bacillati</taxon>
        <taxon>Actinomycetota</taxon>
        <taxon>Actinomycetes</taxon>
        <taxon>Kitasatosporales</taxon>
        <taxon>Streptomycetaceae</taxon>
        <taxon>Streptomyces</taxon>
    </lineage>
</organism>
<comment type="caution">
    <text evidence="1">The sequence shown here is derived from an EMBL/GenBank/DDBJ whole genome shotgun (WGS) entry which is preliminary data.</text>
</comment>
<reference evidence="1 2" key="1">
    <citation type="journal article" date="2014" name="Genome Announc.">
        <title>Draft Genome Sequence of Streptomyces roseochromogenes subsp. oscitans DS 12.976, Producer of the Aminocoumarin Antibiotic Clorobiocin.</title>
        <authorList>
            <person name="Ruckert C."/>
            <person name="Kalinowski J."/>
            <person name="Heide L."/>
            <person name="Apel A.K."/>
        </authorList>
    </citation>
    <scope>NUCLEOTIDE SEQUENCE [LARGE SCALE GENOMIC DNA]</scope>
    <source>
        <strain evidence="1 2">DS 12.976</strain>
    </source>
</reference>
<dbReference type="AlphaFoldDB" id="V6JEW4"/>
<protein>
    <submittedName>
        <fullName evidence="1">Uncharacterized protein</fullName>
    </submittedName>
</protein>
<dbReference type="RefSeq" id="WP_023553802.1">
    <property type="nucleotide sequence ID" value="NZ_CM002285.1"/>
</dbReference>
<keyword evidence="2" id="KW-1185">Reference proteome</keyword>
<dbReference type="HOGENOM" id="CLU_1703302_0_0_11"/>
<proteinExistence type="predicted"/>
<dbReference type="Proteomes" id="UP000017984">
    <property type="component" value="Chromosome"/>
</dbReference>
<accession>V6JEW4</accession>
<evidence type="ECO:0000313" key="1">
    <source>
        <dbReference type="EMBL" id="EST18452.1"/>
    </source>
</evidence>
<sequence>MMSSPPLDVMPDGVVEGLVDVVAVDPRDFVELSVGEADPDLAGVVGVVGVVVDLPLAVFAGDTGALAAVGVQDVVVVGAVVEADAAFGDGLPPHGQQFEVVGPGQRDGHVAADGDERGPHLVRREGGFGKDGVAQSVMGPVLPAAGDPFVEEVL</sequence>
<dbReference type="STRING" id="1352936.M878_44860"/>
<gene>
    <name evidence="1" type="ORF">M878_44860</name>
</gene>
<dbReference type="EMBL" id="AWQX01000391">
    <property type="protein sequence ID" value="EST18452.1"/>
    <property type="molecule type" value="Genomic_DNA"/>
</dbReference>